<feature type="domain" description="Methyltransferase type 12" evidence="2">
    <location>
        <begin position="50"/>
        <end position="151"/>
    </location>
</feature>
<dbReference type="RefSeq" id="WP_049979062.1">
    <property type="nucleotide sequence ID" value="NZ_JHDU01000082.1"/>
</dbReference>
<reference evidence="3 4" key="1">
    <citation type="submission" date="2014-03" db="EMBL/GenBank/DDBJ databases">
        <title>Genome Sequence of Streptomyces wadayamensis A23 strain, an endophytic actinobacteria from Citrus reticulata.</title>
        <authorList>
            <person name="de Oliveira L.G."/>
            <person name="Tormet G.D."/>
            <person name="Marcon J."/>
            <person name="Samborsky M."/>
            <person name="Araujo W.L."/>
            <person name="de Azevedo J.L."/>
        </authorList>
    </citation>
    <scope>NUCLEOTIDE SEQUENCE [LARGE SCALE GENOMIC DNA]</scope>
    <source>
        <strain evidence="3 4">A23</strain>
    </source>
</reference>
<keyword evidence="4" id="KW-1185">Reference proteome</keyword>
<proteinExistence type="predicted"/>
<dbReference type="Pfam" id="PF08242">
    <property type="entry name" value="Methyltransf_12"/>
    <property type="match status" value="1"/>
</dbReference>
<sequence length="264" mass="27726">MTSSPGSPGSPDAVPGPPRPRALTFHGPLGEARAAELTARLAAHRPATVLDIGCGWGELMLRVLAAVPGATGTGLDVDEEDLARGRALAAGRGLAGRVEFLAESATGTRRGPADLVLCLGASQALTGAAPPRLVPEALGELRRLVRPGGRVLLGEGFWERPPSPGELAGMWPDAAAGDHPSLAELVDEAVAAGFRPARIETATPAEWEEFESGYREDVEVWLAAHPGHPEAATVRERTDRQRAAWLNGYRNVLGIAYLTLVPQE</sequence>
<evidence type="ECO:0000259" key="2">
    <source>
        <dbReference type="Pfam" id="PF08242"/>
    </source>
</evidence>
<dbReference type="Proteomes" id="UP000027443">
    <property type="component" value="Unassembled WGS sequence"/>
</dbReference>
<evidence type="ECO:0000256" key="1">
    <source>
        <dbReference type="SAM" id="MobiDB-lite"/>
    </source>
</evidence>
<dbReference type="GO" id="GO:0008168">
    <property type="term" value="F:methyltransferase activity"/>
    <property type="evidence" value="ECO:0007669"/>
    <property type="project" value="UniProtKB-KW"/>
</dbReference>
<keyword evidence="3" id="KW-0808">Transferase</keyword>
<dbReference type="InterPro" id="IPR013217">
    <property type="entry name" value="Methyltransf_12"/>
</dbReference>
<feature type="region of interest" description="Disordered" evidence="1">
    <location>
        <begin position="1"/>
        <end position="21"/>
    </location>
</feature>
<dbReference type="SUPFAM" id="SSF53335">
    <property type="entry name" value="S-adenosyl-L-methionine-dependent methyltransferases"/>
    <property type="match status" value="1"/>
</dbReference>
<dbReference type="GO" id="GO:0032259">
    <property type="term" value="P:methylation"/>
    <property type="evidence" value="ECO:0007669"/>
    <property type="project" value="UniProtKB-KW"/>
</dbReference>
<dbReference type="EMBL" id="JHDU01000082">
    <property type="protein sequence ID" value="KDR59571.1"/>
    <property type="molecule type" value="Genomic_DNA"/>
</dbReference>
<dbReference type="CDD" id="cd02440">
    <property type="entry name" value="AdoMet_MTases"/>
    <property type="match status" value="1"/>
</dbReference>
<evidence type="ECO:0000313" key="4">
    <source>
        <dbReference type="Proteomes" id="UP000027443"/>
    </source>
</evidence>
<gene>
    <name evidence="3" type="ORF">DC60_01350</name>
</gene>
<comment type="caution">
    <text evidence="3">The sequence shown here is derived from an EMBL/GenBank/DDBJ whole genome shotgun (WGS) entry which is preliminary data.</text>
</comment>
<keyword evidence="3" id="KW-0489">Methyltransferase</keyword>
<organism evidence="3 4">
    <name type="scientific">Streptomyces wadayamensis</name>
    <dbReference type="NCBI Taxonomy" id="141454"/>
    <lineage>
        <taxon>Bacteria</taxon>
        <taxon>Bacillati</taxon>
        <taxon>Actinomycetota</taxon>
        <taxon>Actinomycetes</taxon>
        <taxon>Kitasatosporales</taxon>
        <taxon>Streptomycetaceae</taxon>
        <taxon>Streptomyces</taxon>
    </lineage>
</organism>
<dbReference type="Gene3D" id="3.40.50.150">
    <property type="entry name" value="Vaccinia Virus protein VP39"/>
    <property type="match status" value="1"/>
</dbReference>
<accession>A0ABR4S354</accession>
<protein>
    <submittedName>
        <fullName evidence="3">Methyltransferase</fullName>
    </submittedName>
</protein>
<name>A0ABR4S354_9ACTN</name>
<evidence type="ECO:0000313" key="3">
    <source>
        <dbReference type="EMBL" id="KDR59571.1"/>
    </source>
</evidence>
<dbReference type="InterPro" id="IPR029063">
    <property type="entry name" value="SAM-dependent_MTases_sf"/>
</dbReference>